<dbReference type="Proteomes" id="UP000002035">
    <property type="component" value="Unassembled WGS sequence"/>
</dbReference>
<keyword evidence="2" id="KW-0812">Transmembrane</keyword>
<gene>
    <name evidence="3" type="ORF">MCYG_05849</name>
</gene>
<dbReference type="OMA" id="MAGQPWV"/>
<accession>C5FT27</accession>
<feature type="region of interest" description="Disordered" evidence="1">
    <location>
        <begin position="133"/>
        <end position="166"/>
    </location>
</feature>
<dbReference type="STRING" id="554155.C5FT27"/>
<dbReference type="EMBL" id="DS995705">
    <property type="protein sequence ID" value="EEQ33030.1"/>
    <property type="molecule type" value="Genomic_DNA"/>
</dbReference>
<dbReference type="eggNOG" id="ENOG502SWSF">
    <property type="taxonomic scope" value="Eukaryota"/>
</dbReference>
<dbReference type="GeneID" id="9225955"/>
<evidence type="ECO:0000313" key="3">
    <source>
        <dbReference type="EMBL" id="EEQ33030.1"/>
    </source>
</evidence>
<keyword evidence="4" id="KW-1185">Reference proteome</keyword>
<feature type="transmembrane region" description="Helical" evidence="2">
    <location>
        <begin position="6"/>
        <end position="26"/>
    </location>
</feature>
<feature type="region of interest" description="Disordered" evidence="1">
    <location>
        <begin position="209"/>
        <end position="248"/>
    </location>
</feature>
<dbReference type="AlphaFoldDB" id="C5FT27"/>
<feature type="transmembrane region" description="Helical" evidence="2">
    <location>
        <begin position="181"/>
        <end position="202"/>
    </location>
</feature>
<feature type="compositionally biased region" description="Low complexity" evidence="1">
    <location>
        <begin position="137"/>
        <end position="147"/>
    </location>
</feature>
<keyword evidence="2" id="KW-1133">Transmembrane helix</keyword>
<evidence type="ECO:0000313" key="4">
    <source>
        <dbReference type="Proteomes" id="UP000002035"/>
    </source>
</evidence>
<dbReference type="RefSeq" id="XP_002845980.1">
    <property type="nucleotide sequence ID" value="XM_002845934.1"/>
</dbReference>
<sequence length="248" mass="27748">MRYSHFTSRSIGFIIIFELIAVTFSLGNSKNRFVNPPAANSADNPQWYLGELQTVSWITELKDYEISIWQQFPTESVANYSGVVFSTSSGASTNFTWAVQTYGRDLDFSNVFFFWAGRGDENTFTSNYFNISKEKPPTQTTSAISTPTPSPTEVEIPSSSAEPPRDKIDQKKAGLATKAKIGLGVGLSVGVPVLVFICFMVYKATRRRKRPVIPQTQDEREISELPSKRQTSLLHEPVELQGEEVRQS</sequence>
<evidence type="ECO:0000256" key="2">
    <source>
        <dbReference type="SAM" id="Phobius"/>
    </source>
</evidence>
<protein>
    <recommendedName>
        <fullName evidence="5">Mid2 domain-containing protein</fullName>
    </recommendedName>
</protein>
<dbReference type="OrthoDB" id="4174363at2759"/>
<name>C5FT27_ARTOC</name>
<feature type="compositionally biased region" description="Basic and acidic residues" evidence="1">
    <location>
        <begin position="217"/>
        <end position="227"/>
    </location>
</feature>
<organism evidence="3 4">
    <name type="scientific">Arthroderma otae (strain ATCC MYA-4605 / CBS 113480)</name>
    <name type="common">Microsporum canis</name>
    <dbReference type="NCBI Taxonomy" id="554155"/>
    <lineage>
        <taxon>Eukaryota</taxon>
        <taxon>Fungi</taxon>
        <taxon>Dikarya</taxon>
        <taxon>Ascomycota</taxon>
        <taxon>Pezizomycotina</taxon>
        <taxon>Eurotiomycetes</taxon>
        <taxon>Eurotiomycetidae</taxon>
        <taxon>Onygenales</taxon>
        <taxon>Arthrodermataceae</taxon>
        <taxon>Microsporum</taxon>
    </lineage>
</organism>
<evidence type="ECO:0008006" key="5">
    <source>
        <dbReference type="Google" id="ProtNLM"/>
    </source>
</evidence>
<evidence type="ECO:0000256" key="1">
    <source>
        <dbReference type="SAM" id="MobiDB-lite"/>
    </source>
</evidence>
<reference evidence="4" key="1">
    <citation type="journal article" date="2012" name="MBio">
        <title>Comparative genome analysis of Trichophyton rubrum and related dermatophytes reveals candidate genes involved in infection.</title>
        <authorList>
            <person name="Martinez D.A."/>
            <person name="Oliver B.G."/>
            <person name="Graeser Y."/>
            <person name="Goldberg J.M."/>
            <person name="Li W."/>
            <person name="Martinez-Rossi N.M."/>
            <person name="Monod M."/>
            <person name="Shelest E."/>
            <person name="Barton R.C."/>
            <person name="Birch E."/>
            <person name="Brakhage A.A."/>
            <person name="Chen Z."/>
            <person name="Gurr S.J."/>
            <person name="Heiman D."/>
            <person name="Heitman J."/>
            <person name="Kosti I."/>
            <person name="Rossi A."/>
            <person name="Saif S."/>
            <person name="Samalova M."/>
            <person name="Saunders C.W."/>
            <person name="Shea T."/>
            <person name="Summerbell R.C."/>
            <person name="Xu J."/>
            <person name="Young S."/>
            <person name="Zeng Q."/>
            <person name="Birren B.W."/>
            <person name="Cuomo C.A."/>
            <person name="White T.C."/>
        </authorList>
    </citation>
    <scope>NUCLEOTIDE SEQUENCE [LARGE SCALE GENOMIC DNA]</scope>
    <source>
        <strain evidence="4">ATCC MYA-4605 / CBS 113480</strain>
    </source>
</reference>
<dbReference type="HOGENOM" id="CLU_084562_0_0_1"/>
<dbReference type="VEuPathDB" id="FungiDB:MCYG_05849"/>
<keyword evidence="2" id="KW-0472">Membrane</keyword>
<proteinExistence type="predicted"/>